<proteinExistence type="predicted"/>
<evidence type="ECO:0000313" key="4">
    <source>
        <dbReference type="Proteomes" id="UP000092555"/>
    </source>
</evidence>
<dbReference type="Pfam" id="PF16588">
    <property type="entry name" value="zf-C2H2_10"/>
    <property type="match status" value="1"/>
</dbReference>
<reference evidence="3 4" key="1">
    <citation type="submission" date="2016-05" db="EMBL/GenBank/DDBJ databases">
        <title>Comparative genomics of biotechnologically important yeasts.</title>
        <authorList>
            <consortium name="DOE Joint Genome Institute"/>
            <person name="Riley R."/>
            <person name="Haridas S."/>
            <person name="Wolfe K.H."/>
            <person name="Lopes M.R."/>
            <person name="Hittinger C.T."/>
            <person name="Goker M."/>
            <person name="Salamov A."/>
            <person name="Wisecaver J."/>
            <person name="Long T.M."/>
            <person name="Aerts A.L."/>
            <person name="Barry K."/>
            <person name="Choi C."/>
            <person name="Clum A."/>
            <person name="Coughlan A.Y."/>
            <person name="Deshpande S."/>
            <person name="Douglass A.P."/>
            <person name="Hanson S.J."/>
            <person name="Klenk H.-P."/>
            <person name="LaButti K."/>
            <person name="Lapidus A."/>
            <person name="Lindquist E."/>
            <person name="Lipzen A."/>
            <person name="Meier-kolthoff J.P."/>
            <person name="Ohm R.A."/>
            <person name="Otillar R.P."/>
            <person name="Pangilinan J."/>
            <person name="Peng Y."/>
            <person name="Rokas A."/>
            <person name="Rosa C.A."/>
            <person name="Scheuner C."/>
            <person name="Sibirny A.A."/>
            <person name="Slot J.C."/>
            <person name="Stielow J.B."/>
            <person name="Sun H."/>
            <person name="Kurtzman C.P."/>
            <person name="Blackwell M."/>
            <person name="Grigoriev I.V."/>
            <person name="Jeffries T.W."/>
        </authorList>
    </citation>
    <scope>NUCLEOTIDE SEQUENCE [LARGE SCALE GENOMIC DNA]</scope>
    <source>
        <strain evidence="3 4">NRRL YB-4993</strain>
    </source>
</reference>
<gene>
    <name evidence="3" type="ORF">METBIDRAFT_33112</name>
</gene>
<organism evidence="3 4">
    <name type="scientific">Metschnikowia bicuspidata var. bicuspidata NRRL YB-4993</name>
    <dbReference type="NCBI Taxonomy" id="869754"/>
    <lineage>
        <taxon>Eukaryota</taxon>
        <taxon>Fungi</taxon>
        <taxon>Dikarya</taxon>
        <taxon>Ascomycota</taxon>
        <taxon>Saccharomycotina</taxon>
        <taxon>Pichiomycetes</taxon>
        <taxon>Metschnikowiaceae</taxon>
        <taxon>Metschnikowia</taxon>
    </lineage>
</organism>
<keyword evidence="1" id="KW-0175">Coiled coil</keyword>
<dbReference type="GeneID" id="30029203"/>
<dbReference type="RefSeq" id="XP_018709947.1">
    <property type="nucleotide sequence ID" value="XM_018856227.1"/>
</dbReference>
<keyword evidence="4" id="KW-1185">Reference proteome</keyword>
<feature type="compositionally biased region" description="Polar residues" evidence="2">
    <location>
        <begin position="167"/>
        <end position="181"/>
    </location>
</feature>
<name>A0A1A0H5Q5_9ASCO</name>
<dbReference type="AlphaFoldDB" id="A0A1A0H5Q5"/>
<evidence type="ECO:0000313" key="3">
    <source>
        <dbReference type="EMBL" id="OBA19419.1"/>
    </source>
</evidence>
<accession>A0A1A0H5Q5</accession>
<evidence type="ECO:0000256" key="1">
    <source>
        <dbReference type="SAM" id="Coils"/>
    </source>
</evidence>
<dbReference type="EMBL" id="LXTC01000006">
    <property type="protein sequence ID" value="OBA19419.1"/>
    <property type="molecule type" value="Genomic_DNA"/>
</dbReference>
<dbReference type="Proteomes" id="UP000092555">
    <property type="component" value="Unassembled WGS sequence"/>
</dbReference>
<comment type="caution">
    <text evidence="3">The sequence shown here is derived from an EMBL/GenBank/DDBJ whole genome shotgun (WGS) entry which is preliminary data.</text>
</comment>
<feature type="region of interest" description="Disordered" evidence="2">
    <location>
        <begin position="159"/>
        <end position="181"/>
    </location>
</feature>
<evidence type="ECO:0000256" key="2">
    <source>
        <dbReference type="SAM" id="MobiDB-lite"/>
    </source>
</evidence>
<dbReference type="OrthoDB" id="4069967at2759"/>
<feature type="coiled-coil region" evidence="1">
    <location>
        <begin position="10"/>
        <end position="44"/>
    </location>
</feature>
<sequence>MLFAEVSKSMGELATAISKKHQELDQLKNEYERKLRLLDQYLSHLPTNKQSKQDVSGFVENIQNLKSPVTCPHCNNTLFDLLQDTDFVIVPKDRLKAFSVDLSGAENLRVVDKPGILVAPPTGSSPILQQPSAHNQSRLKRTCSYCHKPGHSRAKCFTRLNREPPHQRSQASSTEQKNTLS</sequence>
<protein>
    <submittedName>
        <fullName evidence="3">Uncharacterized protein</fullName>
    </submittedName>
</protein>